<protein>
    <recommendedName>
        <fullName evidence="6">Protein HflC</fullName>
    </recommendedName>
</protein>
<comment type="subcellular location">
    <subcellularLocation>
        <location evidence="1">Membrane</location>
        <topology evidence="1">Single-pass membrane protein</topology>
    </subcellularLocation>
</comment>
<dbReference type="Pfam" id="PF01145">
    <property type="entry name" value="Band_7"/>
    <property type="match status" value="1"/>
</dbReference>
<evidence type="ECO:0000259" key="7">
    <source>
        <dbReference type="SMART" id="SM00244"/>
    </source>
</evidence>
<dbReference type="InterPro" id="IPR010200">
    <property type="entry name" value="HflC"/>
</dbReference>
<dbReference type="NCBIfam" id="TIGR01932">
    <property type="entry name" value="hflC"/>
    <property type="match status" value="2"/>
</dbReference>
<dbReference type="OrthoDB" id="9812991at2"/>
<dbReference type="Gene3D" id="3.30.479.30">
    <property type="entry name" value="Band 7 domain"/>
    <property type="match status" value="1"/>
</dbReference>
<keyword evidence="8" id="KW-0645">Protease</keyword>
<name>A0A5B7YAB7_9ALTE</name>
<evidence type="ECO:0000256" key="5">
    <source>
        <dbReference type="ARBA" id="ARBA00023136"/>
    </source>
</evidence>
<dbReference type="RefSeq" id="WP_139755024.1">
    <property type="nucleotide sequence ID" value="NZ_CP039852.1"/>
</dbReference>
<keyword evidence="4" id="KW-1133">Transmembrane helix</keyword>
<dbReference type="SUPFAM" id="SSF117892">
    <property type="entry name" value="Band 7/SPFH domain"/>
    <property type="match status" value="1"/>
</dbReference>
<sequence length="296" mass="33383">MKNIVIVVLILLVALASGSLFVVREGERAIVIQFGKVQRDDQTGDTRVFEPGLHPKIPFIDSVKKLDARIQTLDDGADRFVTEEKKDLIVDSYVKWRIEDFARYYLSTGGNKLQAEALLKQKVNNGLRSEFGTRTIKQIVSGERSALMDQAMQQASTSSDELGIEIVDVRVKQINLPTEVSNSIFQRMRAERAAVAREHRSEGQEQAEVIRADIDAKVTVMLADAERNARQVRGEGDALAAQIYASAYSKNADFYSFLRSMDAYRNSFDSKQDILVVEPDSEFFRYMNSSEGRRDN</sequence>
<reference evidence="8 9" key="1">
    <citation type="submission" date="2019-04" db="EMBL/GenBank/DDBJ databases">
        <title>Salinimonas iocasae sp. nov., a halophilic bacterium isolated from the outer tube casing of tubeworms in Okinawa Trough.</title>
        <authorList>
            <person name="Zhang H."/>
            <person name="Wang H."/>
            <person name="Li C."/>
        </authorList>
    </citation>
    <scope>NUCLEOTIDE SEQUENCE [LARGE SCALE GENOMIC DNA]</scope>
    <source>
        <strain evidence="8 9">KX18D6</strain>
    </source>
</reference>
<proteinExistence type="inferred from homology"/>
<keyword evidence="3" id="KW-0812">Transmembrane</keyword>
<accession>A0A5B7YAB7</accession>
<evidence type="ECO:0000313" key="9">
    <source>
        <dbReference type="Proteomes" id="UP000304912"/>
    </source>
</evidence>
<keyword evidence="8" id="KW-0378">Hydrolase</keyword>
<dbReference type="AlphaFoldDB" id="A0A5B7YAB7"/>
<organism evidence="8 9">
    <name type="scientific">Salinimonas iocasae</name>
    <dbReference type="NCBI Taxonomy" id="2572577"/>
    <lineage>
        <taxon>Bacteria</taxon>
        <taxon>Pseudomonadati</taxon>
        <taxon>Pseudomonadota</taxon>
        <taxon>Gammaproteobacteria</taxon>
        <taxon>Alteromonadales</taxon>
        <taxon>Alteromonadaceae</taxon>
        <taxon>Alteromonas/Salinimonas group</taxon>
        <taxon>Salinimonas</taxon>
    </lineage>
</organism>
<dbReference type="CDD" id="cd03405">
    <property type="entry name" value="SPFH_HflC"/>
    <property type="match status" value="1"/>
</dbReference>
<evidence type="ECO:0000256" key="3">
    <source>
        <dbReference type="ARBA" id="ARBA00022692"/>
    </source>
</evidence>
<evidence type="ECO:0000256" key="1">
    <source>
        <dbReference type="ARBA" id="ARBA00004167"/>
    </source>
</evidence>
<dbReference type="InterPro" id="IPR001107">
    <property type="entry name" value="Band_7"/>
</dbReference>
<dbReference type="KEGG" id="salk:FBQ74_01680"/>
<feature type="domain" description="Band 7" evidence="7">
    <location>
        <begin position="18"/>
        <end position="188"/>
    </location>
</feature>
<dbReference type="PANTHER" id="PTHR42911">
    <property type="entry name" value="MODULATOR OF FTSH PROTEASE HFLC"/>
    <property type="match status" value="1"/>
</dbReference>
<dbReference type="GO" id="GO:0006508">
    <property type="term" value="P:proteolysis"/>
    <property type="evidence" value="ECO:0007669"/>
    <property type="project" value="UniProtKB-KW"/>
</dbReference>
<dbReference type="EMBL" id="CP039852">
    <property type="protein sequence ID" value="QCZ92263.1"/>
    <property type="molecule type" value="Genomic_DNA"/>
</dbReference>
<dbReference type="PIRSF" id="PIRSF005651">
    <property type="entry name" value="HflC"/>
    <property type="match status" value="1"/>
</dbReference>
<comment type="similarity">
    <text evidence="2 6">Belongs to the band 7/mec-2 family. HflC subfamily.</text>
</comment>
<dbReference type="GO" id="GO:0008233">
    <property type="term" value="F:peptidase activity"/>
    <property type="evidence" value="ECO:0007669"/>
    <property type="project" value="UniProtKB-KW"/>
</dbReference>
<keyword evidence="9" id="KW-1185">Reference proteome</keyword>
<dbReference type="SMART" id="SM00244">
    <property type="entry name" value="PHB"/>
    <property type="match status" value="1"/>
</dbReference>
<evidence type="ECO:0000313" key="8">
    <source>
        <dbReference type="EMBL" id="QCZ92263.1"/>
    </source>
</evidence>
<evidence type="ECO:0000256" key="4">
    <source>
        <dbReference type="ARBA" id="ARBA00022989"/>
    </source>
</evidence>
<dbReference type="Proteomes" id="UP000304912">
    <property type="component" value="Chromosome"/>
</dbReference>
<keyword evidence="5" id="KW-0472">Membrane</keyword>
<evidence type="ECO:0000256" key="6">
    <source>
        <dbReference type="PIRNR" id="PIRNR005651"/>
    </source>
</evidence>
<dbReference type="InterPro" id="IPR036013">
    <property type="entry name" value="Band_7/SPFH_dom_sf"/>
</dbReference>
<dbReference type="GO" id="GO:0016020">
    <property type="term" value="C:membrane"/>
    <property type="evidence" value="ECO:0007669"/>
    <property type="project" value="UniProtKB-SubCell"/>
</dbReference>
<dbReference type="PANTHER" id="PTHR42911:SF1">
    <property type="entry name" value="MODULATOR OF FTSH PROTEASE HFLC"/>
    <property type="match status" value="1"/>
</dbReference>
<evidence type="ECO:0000256" key="2">
    <source>
        <dbReference type="ARBA" id="ARBA00007862"/>
    </source>
</evidence>
<comment type="function">
    <text evidence="6">HflC and HflK could regulate a protease.</text>
</comment>
<gene>
    <name evidence="8" type="primary">hflC</name>
    <name evidence="8" type="ORF">FBQ74_01680</name>
</gene>